<dbReference type="EMBL" id="JSCE01000222">
    <property type="protein sequence ID" value="KHM50509.1"/>
    <property type="molecule type" value="Genomic_DNA"/>
</dbReference>
<comment type="caution">
    <text evidence="2">The sequence shown here is derived from an EMBL/GenBank/DDBJ whole genome shotgun (WGS) entry which is preliminary data.</text>
</comment>
<dbReference type="SUPFAM" id="SSF56935">
    <property type="entry name" value="Porins"/>
    <property type="match status" value="1"/>
</dbReference>
<dbReference type="eggNOG" id="COG1452">
    <property type="taxonomic scope" value="Bacteria"/>
</dbReference>
<dbReference type="GO" id="GO:0009279">
    <property type="term" value="C:cell outer membrane"/>
    <property type="evidence" value="ECO:0007669"/>
    <property type="project" value="TreeGrafter"/>
</dbReference>
<dbReference type="Proteomes" id="UP000030993">
    <property type="component" value="Unassembled WGS sequence"/>
</dbReference>
<protein>
    <recommendedName>
        <fullName evidence="4">Organic solvent tolerance protein OstA</fullName>
    </recommendedName>
</protein>
<accession>A0A0B2JRY6</accession>
<evidence type="ECO:0008006" key="4">
    <source>
        <dbReference type="Google" id="ProtNLM"/>
    </source>
</evidence>
<keyword evidence="3" id="KW-1185">Reference proteome</keyword>
<organism evidence="2 3">
    <name type="scientific">Anaerovibrio lipolyticus</name>
    <dbReference type="NCBI Taxonomy" id="82374"/>
    <lineage>
        <taxon>Bacteria</taxon>
        <taxon>Bacillati</taxon>
        <taxon>Bacillota</taxon>
        <taxon>Negativicutes</taxon>
        <taxon>Selenomonadales</taxon>
        <taxon>Selenomonadaceae</taxon>
        <taxon>Anaerovibrio</taxon>
    </lineage>
</organism>
<sequence>MKRNTKALLCAGLMAVSLVLPQIADASKYTASTDTNANVLDYLENNKRSARENAITDEQKQLVHDAFEMRKNLRDPLDPTKNVPVAMEGDELFYDQRNGDFYAIGQVNITSLDAQRFQTEEVNGNIQNTEVNVPGKGHMVQMTPGQAKIVMDGYKIQYNYGKKTGSMEDASGKIDHEYIKGKRIEMYPDKIIVYDGTMTKCSAINPDYHTSASKIEVYPGDKMICYDLKFWLGHVPVYSTKKRTFRLDQEDDQTDLPKVGYTNDDGWWISKDFRYNLAKRLYIDSEVKYTGKHGFRSHADLVHNNMLGTFKVLYGYYESSNNKWVKKEPSFTYSKSIPLGSLPLSLGLSYERGKWTQNDIHSIHTYYGISLSHKTINLGGNHKLDLSTSYSITNESANDSSIRGFGYTALLRRDVDKRWSYYTRYSYSQANTKNSLFDYDLDSYSRKLSAGFSYKFSDHDRVVVGSAFDLNDRSLADMDLYWLHDFHCLQLISRYRVKRHQINVTLQFNPW</sequence>
<dbReference type="GO" id="GO:1990351">
    <property type="term" value="C:transporter complex"/>
    <property type="evidence" value="ECO:0007669"/>
    <property type="project" value="TreeGrafter"/>
</dbReference>
<keyword evidence="1" id="KW-0732">Signal</keyword>
<dbReference type="InterPro" id="IPR050218">
    <property type="entry name" value="LptD"/>
</dbReference>
<feature type="signal peptide" evidence="1">
    <location>
        <begin position="1"/>
        <end position="26"/>
    </location>
</feature>
<gene>
    <name evidence="2" type="ORF">NZ47_12155</name>
</gene>
<dbReference type="RefSeq" id="WP_039211281.1">
    <property type="nucleotide sequence ID" value="NZ_JSCE01000222.1"/>
</dbReference>
<name>A0A0B2JRY6_9FIRM</name>
<dbReference type="PANTHER" id="PTHR30189:SF1">
    <property type="entry name" value="LPS-ASSEMBLY PROTEIN LPTD"/>
    <property type="match status" value="1"/>
</dbReference>
<dbReference type="STRING" id="82374.NZ47_12155"/>
<proteinExistence type="predicted"/>
<dbReference type="AlphaFoldDB" id="A0A0B2JRY6"/>
<evidence type="ECO:0000313" key="2">
    <source>
        <dbReference type="EMBL" id="KHM50509.1"/>
    </source>
</evidence>
<reference evidence="2 3" key="1">
    <citation type="journal article" date="2013" name="PLoS ONE">
        <title>Identification and characterization of three novel lipases belonging to families II and V from Anaerovibrio lipolyticus 5ST.</title>
        <authorList>
            <person name="Prive F."/>
            <person name="Kaderbhai N.N."/>
            <person name="Girdwood S."/>
            <person name="Worgan H.J."/>
            <person name="Pinloche E."/>
            <person name="Scollan N.D."/>
            <person name="Huws S.A."/>
            <person name="Newbold C.J."/>
        </authorList>
    </citation>
    <scope>NUCLEOTIDE SEQUENCE [LARGE SCALE GENOMIC DNA]</scope>
    <source>
        <strain evidence="2 3">5S</strain>
    </source>
</reference>
<evidence type="ECO:0000313" key="3">
    <source>
        <dbReference type="Proteomes" id="UP000030993"/>
    </source>
</evidence>
<feature type="chain" id="PRO_5002090322" description="Organic solvent tolerance protein OstA" evidence="1">
    <location>
        <begin position="27"/>
        <end position="511"/>
    </location>
</feature>
<dbReference type="PANTHER" id="PTHR30189">
    <property type="entry name" value="LPS-ASSEMBLY PROTEIN"/>
    <property type="match status" value="1"/>
</dbReference>
<evidence type="ECO:0000256" key="1">
    <source>
        <dbReference type="SAM" id="SignalP"/>
    </source>
</evidence>